<name>A0ABZ2T3U6_9ENTE</name>
<dbReference type="PROSITE" id="PS51186">
    <property type="entry name" value="GNAT"/>
    <property type="match status" value="1"/>
</dbReference>
<evidence type="ECO:0000313" key="2">
    <source>
        <dbReference type="EMBL" id="WYJ86064.1"/>
    </source>
</evidence>
<dbReference type="Pfam" id="PF00583">
    <property type="entry name" value="Acetyltransf_1"/>
    <property type="match status" value="1"/>
</dbReference>
<organism evidence="2 3">
    <name type="scientific">Candidatus Enterococcus lemimoniae</name>
    <dbReference type="NCBI Taxonomy" id="1834167"/>
    <lineage>
        <taxon>Bacteria</taxon>
        <taxon>Bacillati</taxon>
        <taxon>Bacillota</taxon>
        <taxon>Bacilli</taxon>
        <taxon>Lactobacillales</taxon>
        <taxon>Enterococcaceae</taxon>
        <taxon>Enterococcus</taxon>
    </lineage>
</organism>
<sequence>MVVYLRKAEATDLVNIMEIIAAARQMLHDKNIPQWQNGEGPNEEQLKQDIVLHQCYVLIVDQQIAGLGILSTSPEPPYEQIKNGQWQQTPGSYSAIHRVALDPTYQGKGLALLLMNLLITTSRLNGYLDIRIDTHPENKTMQQLIQKAGFTYCGDILLPVADGERLAYQLVLT</sequence>
<dbReference type="InterPro" id="IPR000182">
    <property type="entry name" value="GNAT_dom"/>
</dbReference>
<reference evidence="3" key="1">
    <citation type="submission" date="2017-05" db="EMBL/GenBank/DDBJ databases">
        <title>The Genome Sequence of EEnterococcus faecalis 9F2_4866.</title>
        <authorList>
            <consortium name="The Broad Institute Genomics Platform"/>
            <consortium name="The Broad Institute Genomic Center for Infectious Diseases"/>
            <person name="Earl A."/>
            <person name="Manson A."/>
            <person name="Schwartman J."/>
            <person name="Gilmore M."/>
            <person name="Abouelleil A."/>
            <person name="Cao P."/>
            <person name="Chapman S."/>
            <person name="Cusick C."/>
            <person name="Shea T."/>
            <person name="Young S."/>
            <person name="Neafsey D."/>
            <person name="Nusbaum C."/>
            <person name="Birren B."/>
        </authorList>
    </citation>
    <scope>NUCLEOTIDE SEQUENCE [LARGE SCALE GENOMIC DNA]</scope>
    <source>
        <strain evidence="3">12C11_DIV0727</strain>
    </source>
</reference>
<dbReference type="Gene3D" id="3.40.630.30">
    <property type="match status" value="1"/>
</dbReference>
<feature type="domain" description="N-acetyltransferase" evidence="1">
    <location>
        <begin position="3"/>
        <end position="173"/>
    </location>
</feature>
<dbReference type="EMBL" id="CP147248">
    <property type="protein sequence ID" value="WYJ86064.1"/>
    <property type="molecule type" value="Genomic_DNA"/>
</dbReference>
<accession>A0ABZ2T3U6</accession>
<protein>
    <recommendedName>
        <fullName evidence="1">N-acetyltransferase domain-containing protein</fullName>
    </recommendedName>
</protein>
<dbReference type="RefSeq" id="WP_086278911.1">
    <property type="nucleotide sequence ID" value="NZ_CP147248.1"/>
</dbReference>
<dbReference type="InterPro" id="IPR016181">
    <property type="entry name" value="Acyl_CoA_acyltransferase"/>
</dbReference>
<gene>
    <name evidence="2" type="ORF">A5866_001142</name>
</gene>
<keyword evidence="3" id="KW-1185">Reference proteome</keyword>
<dbReference type="Proteomes" id="UP000195080">
    <property type="component" value="Chromosome"/>
</dbReference>
<evidence type="ECO:0000259" key="1">
    <source>
        <dbReference type="PROSITE" id="PS51186"/>
    </source>
</evidence>
<evidence type="ECO:0000313" key="3">
    <source>
        <dbReference type="Proteomes" id="UP000195080"/>
    </source>
</evidence>
<dbReference type="SUPFAM" id="SSF55729">
    <property type="entry name" value="Acyl-CoA N-acyltransferases (Nat)"/>
    <property type="match status" value="1"/>
</dbReference>
<reference evidence="2 3" key="2">
    <citation type="submission" date="2024-03" db="EMBL/GenBank/DDBJ databases">
        <title>The Genome Sequence of Enterococcus sp. DIV0727d.</title>
        <authorList>
            <consortium name="The Broad Institute Genomics Platform"/>
            <consortium name="The Broad Institute Microbial Omics Core"/>
            <consortium name="The Broad Institute Genomic Center for Infectious Diseases"/>
            <person name="Earl A."/>
            <person name="Manson A."/>
            <person name="Gilmore M."/>
            <person name="Schwartman J."/>
            <person name="Shea T."/>
            <person name="Abouelleil A."/>
            <person name="Cao P."/>
            <person name="Chapman S."/>
            <person name="Cusick C."/>
            <person name="Young S."/>
            <person name="Neafsey D."/>
            <person name="Nusbaum C."/>
            <person name="Birren B."/>
        </authorList>
    </citation>
    <scope>NUCLEOTIDE SEQUENCE [LARGE SCALE GENOMIC DNA]</scope>
    <source>
        <strain evidence="2 3">12C11_DIV0727</strain>
    </source>
</reference>
<proteinExistence type="predicted"/>